<evidence type="ECO:0000256" key="6">
    <source>
        <dbReference type="ARBA" id="ARBA00022840"/>
    </source>
</evidence>
<evidence type="ECO:0000256" key="2">
    <source>
        <dbReference type="ARBA" id="ARBA00022527"/>
    </source>
</evidence>
<dbReference type="PANTHER" id="PTHR24054">
    <property type="entry name" value="CASEIN KINASE II SUBUNIT ALPHA"/>
    <property type="match status" value="1"/>
</dbReference>
<comment type="catalytic activity">
    <reaction evidence="7">
        <text>L-threonyl-[protein] + ATP = O-phospho-L-threonyl-[protein] + ADP + H(+)</text>
        <dbReference type="Rhea" id="RHEA:46608"/>
        <dbReference type="Rhea" id="RHEA-COMP:11060"/>
        <dbReference type="Rhea" id="RHEA-COMP:11605"/>
        <dbReference type="ChEBI" id="CHEBI:15378"/>
        <dbReference type="ChEBI" id="CHEBI:30013"/>
        <dbReference type="ChEBI" id="CHEBI:30616"/>
        <dbReference type="ChEBI" id="CHEBI:61977"/>
        <dbReference type="ChEBI" id="CHEBI:456216"/>
        <dbReference type="EC" id="2.7.11.1"/>
    </reaction>
</comment>
<keyword evidence="2" id="KW-0723">Serine/threonine-protein kinase</keyword>
<name>A0A135IDM8_9GAMM</name>
<dbReference type="GO" id="GO:0051726">
    <property type="term" value="P:regulation of cell cycle"/>
    <property type="evidence" value="ECO:0007669"/>
    <property type="project" value="TreeGrafter"/>
</dbReference>
<protein>
    <recommendedName>
        <fullName evidence="1">non-specific serine/threonine protein kinase</fullName>
        <ecNumber evidence="1">2.7.11.1</ecNumber>
    </recommendedName>
</protein>
<proteinExistence type="predicted"/>
<keyword evidence="11" id="KW-1185">Reference proteome</keyword>
<dbReference type="Proteomes" id="UP000070529">
    <property type="component" value="Unassembled WGS sequence"/>
</dbReference>
<evidence type="ECO:0000256" key="5">
    <source>
        <dbReference type="ARBA" id="ARBA00022777"/>
    </source>
</evidence>
<dbReference type="GO" id="GO:0005829">
    <property type="term" value="C:cytosol"/>
    <property type="evidence" value="ECO:0007669"/>
    <property type="project" value="TreeGrafter"/>
</dbReference>
<reference evidence="10 11" key="1">
    <citation type="submission" date="2015-11" db="EMBL/GenBank/DDBJ databases">
        <title>Genomic Taxonomy of the Vibrionaceae.</title>
        <authorList>
            <person name="Gomez-Gil B."/>
            <person name="Enciso-Ibarra J."/>
        </authorList>
    </citation>
    <scope>NUCLEOTIDE SEQUENCE [LARGE SCALE GENOMIC DNA]</scope>
    <source>
        <strain evidence="10 11">CAIM 912</strain>
    </source>
</reference>
<evidence type="ECO:0000256" key="8">
    <source>
        <dbReference type="ARBA" id="ARBA00048679"/>
    </source>
</evidence>
<comment type="catalytic activity">
    <reaction evidence="8">
        <text>L-seryl-[protein] + ATP = O-phospho-L-seryl-[protein] + ADP + H(+)</text>
        <dbReference type="Rhea" id="RHEA:17989"/>
        <dbReference type="Rhea" id="RHEA-COMP:9863"/>
        <dbReference type="Rhea" id="RHEA-COMP:11604"/>
        <dbReference type="ChEBI" id="CHEBI:15378"/>
        <dbReference type="ChEBI" id="CHEBI:29999"/>
        <dbReference type="ChEBI" id="CHEBI:30616"/>
        <dbReference type="ChEBI" id="CHEBI:83421"/>
        <dbReference type="ChEBI" id="CHEBI:456216"/>
        <dbReference type="EC" id="2.7.11.1"/>
    </reaction>
</comment>
<evidence type="ECO:0000313" key="11">
    <source>
        <dbReference type="Proteomes" id="UP000070529"/>
    </source>
</evidence>
<gene>
    <name evidence="10" type="ORF">ATN88_16615</name>
</gene>
<dbReference type="InterPro" id="IPR045216">
    <property type="entry name" value="CK2_alpha"/>
</dbReference>
<dbReference type="InterPro" id="IPR000719">
    <property type="entry name" value="Prot_kinase_dom"/>
</dbReference>
<dbReference type="OrthoDB" id="9801841at2"/>
<organism evidence="10 11">
    <name type="scientific">Enterovibrio coralii</name>
    <dbReference type="NCBI Taxonomy" id="294935"/>
    <lineage>
        <taxon>Bacteria</taxon>
        <taxon>Pseudomonadati</taxon>
        <taxon>Pseudomonadota</taxon>
        <taxon>Gammaproteobacteria</taxon>
        <taxon>Vibrionales</taxon>
        <taxon>Vibrionaceae</taxon>
        <taxon>Enterovibrio</taxon>
    </lineage>
</organism>
<dbReference type="PANTHER" id="PTHR24054:SF0">
    <property type="entry name" value="CASEIN KINASE II SUBUNIT ALPHA"/>
    <property type="match status" value="1"/>
</dbReference>
<comment type="caution">
    <text evidence="10">The sequence shown here is derived from an EMBL/GenBank/DDBJ whole genome shotgun (WGS) entry which is preliminary data.</text>
</comment>
<keyword evidence="6" id="KW-0067">ATP-binding</keyword>
<evidence type="ECO:0000256" key="1">
    <source>
        <dbReference type="ARBA" id="ARBA00012513"/>
    </source>
</evidence>
<dbReference type="EC" id="2.7.11.1" evidence="1"/>
<dbReference type="Pfam" id="PF00069">
    <property type="entry name" value="Pkinase"/>
    <property type="match status" value="1"/>
</dbReference>
<sequence>MNSNDLKMVAEALSMQQSWQVGKVLDRKYELTRPLSSKPVANAYLATEIETGESVVLRRCPPGAERGSLEREWEALEACKGDSVQEALSLYPASGFLSVMFYPNATPLIDLSPEQVDAFPILLPKILKAVSHCHKAGWIHGDIKPSNVLWDHDTNAIRLIDFGAAMPIGLSRKHLGSWHASVGFSSEAQTAGEGTAHPSDDWFALIRWIRQLDKVDVSEMSRHNLNRTLEWLGTQM</sequence>
<keyword evidence="4" id="KW-0547">Nucleotide-binding</keyword>
<feature type="domain" description="Protein kinase" evidence="9">
    <location>
        <begin position="29"/>
        <end position="236"/>
    </location>
</feature>
<dbReference type="GO" id="GO:0004674">
    <property type="term" value="F:protein serine/threonine kinase activity"/>
    <property type="evidence" value="ECO:0007669"/>
    <property type="project" value="UniProtKB-KW"/>
</dbReference>
<dbReference type="SUPFAM" id="SSF56112">
    <property type="entry name" value="Protein kinase-like (PK-like)"/>
    <property type="match status" value="1"/>
</dbReference>
<evidence type="ECO:0000259" key="9">
    <source>
        <dbReference type="PROSITE" id="PS50011"/>
    </source>
</evidence>
<accession>A0A135IDM8</accession>
<dbReference type="STRING" id="294935.ATN88_16615"/>
<dbReference type="GO" id="GO:0005524">
    <property type="term" value="F:ATP binding"/>
    <property type="evidence" value="ECO:0007669"/>
    <property type="project" value="UniProtKB-KW"/>
</dbReference>
<evidence type="ECO:0000256" key="4">
    <source>
        <dbReference type="ARBA" id="ARBA00022741"/>
    </source>
</evidence>
<dbReference type="SMART" id="SM00220">
    <property type="entry name" value="S_TKc"/>
    <property type="match status" value="1"/>
</dbReference>
<dbReference type="InterPro" id="IPR011009">
    <property type="entry name" value="Kinase-like_dom_sf"/>
</dbReference>
<dbReference type="AlphaFoldDB" id="A0A135IDM8"/>
<keyword evidence="3" id="KW-0808">Transferase</keyword>
<dbReference type="GO" id="GO:0005956">
    <property type="term" value="C:protein kinase CK2 complex"/>
    <property type="evidence" value="ECO:0007669"/>
    <property type="project" value="TreeGrafter"/>
</dbReference>
<evidence type="ECO:0000256" key="7">
    <source>
        <dbReference type="ARBA" id="ARBA00047899"/>
    </source>
</evidence>
<dbReference type="EMBL" id="LNTY01000004">
    <property type="protein sequence ID" value="KXF83567.1"/>
    <property type="molecule type" value="Genomic_DNA"/>
</dbReference>
<evidence type="ECO:0000313" key="10">
    <source>
        <dbReference type="EMBL" id="KXF83567.1"/>
    </source>
</evidence>
<evidence type="ECO:0000256" key="3">
    <source>
        <dbReference type="ARBA" id="ARBA00022679"/>
    </source>
</evidence>
<dbReference type="Gene3D" id="1.10.510.10">
    <property type="entry name" value="Transferase(Phosphotransferase) domain 1"/>
    <property type="match status" value="1"/>
</dbReference>
<dbReference type="PROSITE" id="PS50011">
    <property type="entry name" value="PROTEIN_KINASE_DOM"/>
    <property type="match status" value="1"/>
</dbReference>
<keyword evidence="5" id="KW-0418">Kinase</keyword>